<dbReference type="InterPro" id="IPR036397">
    <property type="entry name" value="RNaseH_sf"/>
</dbReference>
<dbReference type="AlphaFoldDB" id="A0A838LCB7"/>
<evidence type="ECO:0000313" key="3">
    <source>
        <dbReference type="EMBL" id="MBA2935128.1"/>
    </source>
</evidence>
<proteinExistence type="predicted"/>
<dbReference type="InterPro" id="IPR025948">
    <property type="entry name" value="HTH-like_dom"/>
</dbReference>
<feature type="domain" description="Integrase catalytic" evidence="2">
    <location>
        <begin position="200"/>
        <end position="361"/>
    </location>
</feature>
<evidence type="ECO:0000259" key="2">
    <source>
        <dbReference type="PROSITE" id="PS50994"/>
    </source>
</evidence>
<accession>A0A838LCB7</accession>
<dbReference type="Pfam" id="PF01527">
    <property type="entry name" value="HTH_Tnp_1"/>
    <property type="match status" value="1"/>
</dbReference>
<dbReference type="InterPro" id="IPR001584">
    <property type="entry name" value="Integrase_cat-core"/>
</dbReference>
<sequence>MKRKRFSTEQIAAVLKQAEMGMPVADLIRQVGISEQTFYRWKRQFGGLESDQVRELKQVVEENTRLKRLVAELSLDKAVLQDVLFKKVSRPALMKQVVDYVVASHGYSQRRACRVTQQHRSTQRKPSTRDPRTEVRQRMHEIVATRIRYGYRRVHVMLKREGWPVGRNVVYRLYREEGLALRTKRPRRRKMAVHREARCRPQRPNEAWSLDFVHDQLSGGEKFRMLTVVDIFSREALAIEVGQRLRGEHVADVLNRLVRQRGASRYLFADTGGEFTGRVVDLWAYHHNVRIDFSRPGKPTDNAYIETFNGSLRDECLNVHWFASIAEARRLIEAWRRDYNDSRPHSALGNLSPSEYLAEARISRSPIGGREAGS</sequence>
<dbReference type="NCBIfam" id="NF033516">
    <property type="entry name" value="transpos_IS3"/>
    <property type="match status" value="1"/>
</dbReference>
<organism evidence="3 4">
    <name type="scientific">Sphingomonas chungangi</name>
    <dbReference type="NCBI Taxonomy" id="2683589"/>
    <lineage>
        <taxon>Bacteria</taxon>
        <taxon>Pseudomonadati</taxon>
        <taxon>Pseudomonadota</taxon>
        <taxon>Alphaproteobacteria</taxon>
        <taxon>Sphingomonadales</taxon>
        <taxon>Sphingomonadaceae</taxon>
        <taxon>Sphingomonas</taxon>
    </lineage>
</organism>
<comment type="caution">
    <text evidence="3">The sequence shown here is derived from an EMBL/GenBank/DDBJ whole genome shotgun (WGS) entry which is preliminary data.</text>
</comment>
<dbReference type="GO" id="GO:0015074">
    <property type="term" value="P:DNA integration"/>
    <property type="evidence" value="ECO:0007669"/>
    <property type="project" value="InterPro"/>
</dbReference>
<dbReference type="SUPFAM" id="SSF53098">
    <property type="entry name" value="Ribonuclease H-like"/>
    <property type="match status" value="1"/>
</dbReference>
<dbReference type="PANTHER" id="PTHR47515">
    <property type="entry name" value="LOW CALCIUM RESPONSE LOCUS PROTEIN T"/>
    <property type="match status" value="1"/>
</dbReference>
<dbReference type="GO" id="GO:0004803">
    <property type="term" value="F:transposase activity"/>
    <property type="evidence" value="ECO:0007669"/>
    <property type="project" value="InterPro"/>
</dbReference>
<feature type="region of interest" description="Disordered" evidence="1">
    <location>
        <begin position="112"/>
        <end position="135"/>
    </location>
</feature>
<dbReference type="Pfam" id="PF13683">
    <property type="entry name" value="rve_3"/>
    <property type="match status" value="1"/>
</dbReference>
<keyword evidence="4" id="KW-1185">Reference proteome</keyword>
<dbReference type="InterPro" id="IPR002514">
    <property type="entry name" value="Transposase_8"/>
</dbReference>
<dbReference type="EMBL" id="JACEIB010000022">
    <property type="protein sequence ID" value="MBA2935128.1"/>
    <property type="molecule type" value="Genomic_DNA"/>
</dbReference>
<reference evidence="3 4" key="1">
    <citation type="submission" date="2020-07" db="EMBL/GenBank/DDBJ databases">
        <authorList>
            <person name="Sun Q."/>
        </authorList>
    </citation>
    <scope>NUCLEOTIDE SEQUENCE [LARGE SCALE GENOMIC DNA]</scope>
    <source>
        <strain evidence="3 4">CGMCC 1.13654</strain>
    </source>
</reference>
<dbReference type="GO" id="GO:0003677">
    <property type="term" value="F:DNA binding"/>
    <property type="evidence" value="ECO:0007669"/>
    <property type="project" value="InterPro"/>
</dbReference>
<dbReference type="InterPro" id="IPR048020">
    <property type="entry name" value="Transpos_IS3"/>
</dbReference>
<dbReference type="Pfam" id="PF13276">
    <property type="entry name" value="HTH_21"/>
    <property type="match status" value="1"/>
</dbReference>
<evidence type="ECO:0000256" key="1">
    <source>
        <dbReference type="SAM" id="MobiDB-lite"/>
    </source>
</evidence>
<dbReference type="SUPFAM" id="SSF46689">
    <property type="entry name" value="Homeodomain-like"/>
    <property type="match status" value="1"/>
</dbReference>
<gene>
    <name evidence="3" type="ORF">HZF05_13630</name>
</gene>
<dbReference type="PROSITE" id="PS50994">
    <property type="entry name" value="INTEGRASE"/>
    <property type="match status" value="1"/>
</dbReference>
<dbReference type="Gene3D" id="3.30.420.10">
    <property type="entry name" value="Ribonuclease H-like superfamily/Ribonuclease H"/>
    <property type="match status" value="1"/>
</dbReference>
<protein>
    <submittedName>
        <fullName evidence="3">IS3 family transposase</fullName>
    </submittedName>
</protein>
<dbReference type="InterPro" id="IPR012337">
    <property type="entry name" value="RNaseH-like_sf"/>
</dbReference>
<evidence type="ECO:0000313" key="4">
    <source>
        <dbReference type="Proteomes" id="UP000570166"/>
    </source>
</evidence>
<name>A0A838LCB7_9SPHN</name>
<dbReference type="PANTHER" id="PTHR47515:SF1">
    <property type="entry name" value="BLR2054 PROTEIN"/>
    <property type="match status" value="1"/>
</dbReference>
<dbReference type="InterPro" id="IPR009057">
    <property type="entry name" value="Homeodomain-like_sf"/>
</dbReference>
<dbReference type="GO" id="GO:0006313">
    <property type="term" value="P:DNA transposition"/>
    <property type="evidence" value="ECO:0007669"/>
    <property type="project" value="InterPro"/>
</dbReference>
<dbReference type="Proteomes" id="UP000570166">
    <property type="component" value="Unassembled WGS sequence"/>
</dbReference>